<accession>A0A931AL24</accession>
<evidence type="ECO:0000256" key="7">
    <source>
        <dbReference type="ARBA" id="ARBA00022660"/>
    </source>
</evidence>
<dbReference type="GO" id="GO:0051537">
    <property type="term" value="F:2 iron, 2 sulfur cluster binding"/>
    <property type="evidence" value="ECO:0007669"/>
    <property type="project" value="UniProtKB-KW"/>
</dbReference>
<evidence type="ECO:0000256" key="2">
    <source>
        <dbReference type="ARBA" id="ARBA00004651"/>
    </source>
</evidence>
<dbReference type="GO" id="GO:0046872">
    <property type="term" value="F:metal ion binding"/>
    <property type="evidence" value="ECO:0007669"/>
    <property type="project" value="UniProtKB-KW"/>
</dbReference>
<dbReference type="InterPro" id="IPR017941">
    <property type="entry name" value="Rieske_2Fe-2S"/>
</dbReference>
<keyword evidence="7" id="KW-0679">Respiratory chain</keyword>
<dbReference type="Pfam" id="PF00355">
    <property type="entry name" value="Rieske"/>
    <property type="match status" value="1"/>
</dbReference>
<comment type="cofactor">
    <cofactor evidence="20">
        <name>[2Fe-2S] cluster</name>
        <dbReference type="ChEBI" id="CHEBI:190135"/>
    </cofactor>
</comment>
<dbReference type="Proteomes" id="UP000605361">
    <property type="component" value="Unassembled WGS sequence"/>
</dbReference>
<evidence type="ECO:0000256" key="14">
    <source>
        <dbReference type="ARBA" id="ARBA00023004"/>
    </source>
</evidence>
<evidence type="ECO:0000256" key="16">
    <source>
        <dbReference type="ARBA" id="ARBA00023136"/>
    </source>
</evidence>
<keyword evidence="8 22" id="KW-0812">Transmembrane</keyword>
<evidence type="ECO:0000256" key="9">
    <source>
        <dbReference type="ARBA" id="ARBA00022714"/>
    </source>
</evidence>
<feature type="region of interest" description="Disordered" evidence="21">
    <location>
        <begin position="1"/>
        <end position="26"/>
    </location>
</feature>
<dbReference type="InterPro" id="IPR005805">
    <property type="entry name" value="Rieske_Fe-S_prot_C"/>
</dbReference>
<dbReference type="PROSITE" id="PS51296">
    <property type="entry name" value="RIESKE"/>
    <property type="match status" value="1"/>
</dbReference>
<evidence type="ECO:0000256" key="18">
    <source>
        <dbReference type="ARBA" id="ARBA00029586"/>
    </source>
</evidence>
<evidence type="ECO:0000256" key="15">
    <source>
        <dbReference type="ARBA" id="ARBA00023014"/>
    </source>
</evidence>
<evidence type="ECO:0000256" key="5">
    <source>
        <dbReference type="ARBA" id="ARBA00022448"/>
    </source>
</evidence>
<protein>
    <recommendedName>
        <fullName evidence="4">Cytochrome bc1 complex Rieske iron-sulfur subunit</fullName>
    </recommendedName>
    <alternativeName>
        <fullName evidence="18">Cytochrome bc1 reductase complex subunit QcrA</fullName>
    </alternativeName>
    <alternativeName>
        <fullName evidence="19">Rieske iron-sulfur protein</fullName>
    </alternativeName>
</protein>
<dbReference type="GO" id="GO:0005886">
    <property type="term" value="C:plasma membrane"/>
    <property type="evidence" value="ECO:0007669"/>
    <property type="project" value="UniProtKB-SubCell"/>
</dbReference>
<dbReference type="EMBL" id="JADOGI010000141">
    <property type="protein sequence ID" value="MBF8190967.1"/>
    <property type="molecule type" value="Genomic_DNA"/>
</dbReference>
<keyword evidence="15" id="KW-0411">Iron-sulfur</keyword>
<dbReference type="AlphaFoldDB" id="A0A931AL24"/>
<evidence type="ECO:0000256" key="13">
    <source>
        <dbReference type="ARBA" id="ARBA00023002"/>
    </source>
</evidence>
<evidence type="ECO:0000256" key="22">
    <source>
        <dbReference type="SAM" id="Phobius"/>
    </source>
</evidence>
<keyword evidence="14" id="KW-0408">Iron</keyword>
<evidence type="ECO:0000256" key="3">
    <source>
        <dbReference type="ARBA" id="ARBA00010651"/>
    </source>
</evidence>
<dbReference type="InterPro" id="IPR036922">
    <property type="entry name" value="Rieske_2Fe-2S_sf"/>
</dbReference>
<feature type="transmembrane region" description="Helical" evidence="22">
    <location>
        <begin position="59"/>
        <end position="81"/>
    </location>
</feature>
<dbReference type="Gene3D" id="2.102.10.10">
    <property type="entry name" value="Rieske [2Fe-2S] iron-sulphur domain"/>
    <property type="match status" value="1"/>
</dbReference>
<feature type="compositionally biased region" description="Basic and acidic residues" evidence="21">
    <location>
        <begin position="1"/>
        <end position="16"/>
    </location>
</feature>
<feature type="domain" description="Rieske" evidence="23">
    <location>
        <begin position="271"/>
        <end position="340"/>
    </location>
</feature>
<comment type="subcellular location">
    <subcellularLocation>
        <location evidence="2">Cell membrane</location>
        <topology evidence="2">Multi-pass membrane protein</topology>
    </subcellularLocation>
</comment>
<keyword evidence="9" id="KW-0001">2Fe-2S</keyword>
<feature type="transmembrane region" description="Helical" evidence="22">
    <location>
        <begin position="159"/>
        <end position="179"/>
    </location>
</feature>
<dbReference type="GO" id="GO:0004497">
    <property type="term" value="F:monooxygenase activity"/>
    <property type="evidence" value="ECO:0007669"/>
    <property type="project" value="UniProtKB-ARBA"/>
</dbReference>
<comment type="caution">
    <text evidence="24">The sequence shown here is derived from an EMBL/GenBank/DDBJ whole genome shotgun (WGS) entry which is preliminary data.</text>
</comment>
<dbReference type="PANTHER" id="PTHR10134">
    <property type="entry name" value="CYTOCHROME B-C1 COMPLEX SUBUNIT RIESKE, MITOCHONDRIAL"/>
    <property type="match status" value="1"/>
</dbReference>
<dbReference type="GO" id="GO:0016705">
    <property type="term" value="F:oxidoreductase activity, acting on paired donors, with incorporation or reduction of molecular oxygen"/>
    <property type="evidence" value="ECO:0007669"/>
    <property type="project" value="UniProtKB-ARBA"/>
</dbReference>
<evidence type="ECO:0000256" key="11">
    <source>
        <dbReference type="ARBA" id="ARBA00022982"/>
    </source>
</evidence>
<evidence type="ECO:0000256" key="12">
    <source>
        <dbReference type="ARBA" id="ARBA00022989"/>
    </source>
</evidence>
<evidence type="ECO:0000256" key="8">
    <source>
        <dbReference type="ARBA" id="ARBA00022692"/>
    </source>
</evidence>
<keyword evidence="12 22" id="KW-1133">Transmembrane helix</keyword>
<dbReference type="PRINTS" id="PR00162">
    <property type="entry name" value="RIESKE"/>
</dbReference>
<keyword evidence="11" id="KW-0249">Electron transport</keyword>
<organism evidence="24 25">
    <name type="scientific">Nonomuraea cypriaca</name>
    <dbReference type="NCBI Taxonomy" id="1187855"/>
    <lineage>
        <taxon>Bacteria</taxon>
        <taxon>Bacillati</taxon>
        <taxon>Actinomycetota</taxon>
        <taxon>Actinomycetes</taxon>
        <taxon>Streptosporangiales</taxon>
        <taxon>Streptosporangiaceae</taxon>
        <taxon>Nonomuraea</taxon>
    </lineage>
</organism>
<keyword evidence="6" id="KW-1003">Cell membrane</keyword>
<proteinExistence type="inferred from homology"/>
<comment type="function">
    <text evidence="1">Iron-sulfur subunit of the cytochrome bc1 complex, an essential component of the respiratory electron transport chain required for ATP synthesis. The bc1 complex catalyzes the oxidation of menaquinol and the reduction of cytochrome c in the respiratory chain. The bc1 complex operates through a Q-cycle mechanism that couples electron transfer to generation of the proton gradient that drives ATP synthesis.</text>
</comment>
<keyword evidence="17" id="KW-1015">Disulfide bond</keyword>
<evidence type="ECO:0000256" key="19">
    <source>
        <dbReference type="ARBA" id="ARBA00032409"/>
    </source>
</evidence>
<evidence type="ECO:0000259" key="23">
    <source>
        <dbReference type="PROSITE" id="PS51296"/>
    </source>
</evidence>
<keyword evidence="5" id="KW-0813">Transport</keyword>
<reference evidence="24" key="1">
    <citation type="submission" date="2020-11" db="EMBL/GenBank/DDBJ databases">
        <title>Whole-genome analyses of Nonomuraea sp. K274.</title>
        <authorList>
            <person name="Veyisoglu A."/>
        </authorList>
    </citation>
    <scope>NUCLEOTIDE SEQUENCE</scope>
    <source>
        <strain evidence="24">K274</strain>
    </source>
</reference>
<sequence>MTDNEHEIEQPDERVPKRVIGTPAPGTSMLGTAEASDVDRDVPGVTLQDEAKARKAEKIVALCFTITFVAALAFIISYVVFQVGSPEATGTSNLALGGSLTVALLALASGIVIWVRQIMPKYALVQDRHPMASAEADRDVVADTFVQGANESGFVKRKLLRRTLLLAAAPLGLVPVVLLRDLDNSKMPGAKFNAALRHTVWGEKTKEGRPLRLVVEGTGQPIRAADFNSPGGILSVVPEGYEHDLTALAKATLILIKFRPEEIKSGVRQNWTHDGIVAYSKICTHVGCPAALYEQNTHHILCPCHQSTFDAADGAKVIFGPAARPLPQLPITVDQEGYLIAQGDFDVPVGPSYWERGDAEAEARAKGAQA</sequence>
<evidence type="ECO:0000256" key="1">
    <source>
        <dbReference type="ARBA" id="ARBA00002494"/>
    </source>
</evidence>
<dbReference type="InterPro" id="IPR014349">
    <property type="entry name" value="Rieske_Fe-S_prot"/>
</dbReference>
<feature type="transmembrane region" description="Helical" evidence="22">
    <location>
        <begin position="93"/>
        <end position="115"/>
    </location>
</feature>
<dbReference type="Pfam" id="PF19297">
    <property type="entry name" value="QcrA_N"/>
    <property type="match status" value="1"/>
</dbReference>
<dbReference type="CDD" id="cd03467">
    <property type="entry name" value="Rieske"/>
    <property type="match status" value="1"/>
</dbReference>
<keyword evidence="13" id="KW-0560">Oxidoreductase</keyword>
<dbReference type="InterPro" id="IPR045603">
    <property type="entry name" value="QcrA_N"/>
</dbReference>
<dbReference type="SUPFAM" id="SSF50022">
    <property type="entry name" value="ISP domain"/>
    <property type="match status" value="1"/>
</dbReference>
<evidence type="ECO:0000256" key="20">
    <source>
        <dbReference type="ARBA" id="ARBA00034078"/>
    </source>
</evidence>
<keyword evidence="25" id="KW-1185">Reference proteome</keyword>
<evidence type="ECO:0000313" key="25">
    <source>
        <dbReference type="Proteomes" id="UP000605361"/>
    </source>
</evidence>
<evidence type="ECO:0000256" key="10">
    <source>
        <dbReference type="ARBA" id="ARBA00022723"/>
    </source>
</evidence>
<keyword evidence="16 22" id="KW-0472">Membrane</keyword>
<evidence type="ECO:0000313" key="24">
    <source>
        <dbReference type="EMBL" id="MBF8190967.1"/>
    </source>
</evidence>
<keyword evidence="10" id="KW-0479">Metal-binding</keyword>
<name>A0A931AL24_9ACTN</name>
<comment type="similarity">
    <text evidence="3">Belongs to the Rieske iron-sulfur protein family.</text>
</comment>
<dbReference type="RefSeq" id="WP_195899879.1">
    <property type="nucleotide sequence ID" value="NZ_JADOGI010000141.1"/>
</dbReference>
<evidence type="ECO:0000256" key="4">
    <source>
        <dbReference type="ARBA" id="ARBA00015816"/>
    </source>
</evidence>
<evidence type="ECO:0000256" key="17">
    <source>
        <dbReference type="ARBA" id="ARBA00023157"/>
    </source>
</evidence>
<gene>
    <name evidence="24" type="ORF">ITP53_35730</name>
</gene>
<evidence type="ECO:0000256" key="21">
    <source>
        <dbReference type="SAM" id="MobiDB-lite"/>
    </source>
</evidence>
<evidence type="ECO:0000256" key="6">
    <source>
        <dbReference type="ARBA" id="ARBA00022475"/>
    </source>
</evidence>